<feature type="signal peptide" evidence="2">
    <location>
        <begin position="1"/>
        <end position="22"/>
    </location>
</feature>
<proteinExistence type="predicted"/>
<reference evidence="3 4" key="1">
    <citation type="journal article" date="2016" name="BMC Genomics">
        <title>Genomic analysis of the nitrate-respiring Sphingopyxis granuli (formerly Sphingomonas macrogoltabida) strain TFA.</title>
        <authorList>
            <person name="Garcia-Romero I."/>
            <person name="Perez-Pulido A.J."/>
            <person name="Gonzalez-Flores Y.E."/>
            <person name="Reyes-Ramirez F."/>
            <person name="Santero E."/>
            <person name="Floriano B."/>
        </authorList>
    </citation>
    <scope>NUCLEOTIDE SEQUENCE [LARGE SCALE GENOMIC DNA]</scope>
    <source>
        <strain evidence="3 4">TFA</strain>
    </source>
</reference>
<dbReference type="RefSeq" id="WP_067107310.1">
    <property type="nucleotide sequence ID" value="NZ_CP012199.1"/>
</dbReference>
<organism evidence="3 4">
    <name type="scientific">Sphingopyxis granuli</name>
    <dbReference type="NCBI Taxonomy" id="267128"/>
    <lineage>
        <taxon>Bacteria</taxon>
        <taxon>Pseudomonadati</taxon>
        <taxon>Pseudomonadota</taxon>
        <taxon>Alphaproteobacteria</taxon>
        <taxon>Sphingomonadales</taxon>
        <taxon>Sphingomonadaceae</taxon>
        <taxon>Sphingopyxis</taxon>
    </lineage>
</organism>
<gene>
    <name evidence="3" type="ORF">SGRAN_3923</name>
</gene>
<dbReference type="KEGG" id="sgi:SGRAN_3923"/>
<evidence type="ECO:0000313" key="3">
    <source>
        <dbReference type="EMBL" id="AMG76253.1"/>
    </source>
</evidence>
<protein>
    <recommendedName>
        <fullName evidence="5">Inhibitor of vertebrate lysozyme</fullName>
    </recommendedName>
</protein>
<dbReference type="Proteomes" id="UP000058599">
    <property type="component" value="Chromosome"/>
</dbReference>
<sequence>MTLIRRLPVFPALAGAALLALAACGSGDDAAPPPPIDAQGVDAQAAADQPAAPSEAAAVPAPTDAAPAAKAGDAKNLAAYVGKYPFDKVDGVAWDDHPAVKAGLAATVKDAKVLKAIQTLEGPAAPIEMHDGKVMAWACQQHNCGPHQWAVLVDPATGATDVCYYDEAASASDARWFLAGGKEERRKGNCQFGAG</sequence>
<dbReference type="PROSITE" id="PS51257">
    <property type="entry name" value="PROKAR_LIPOPROTEIN"/>
    <property type="match status" value="1"/>
</dbReference>
<dbReference type="InterPro" id="IPR036501">
    <property type="entry name" value="Inhibitor_vert_lysozyme_sf"/>
</dbReference>
<feature type="chain" id="PRO_5041633658" description="Inhibitor of vertebrate lysozyme" evidence="2">
    <location>
        <begin position="23"/>
        <end position="195"/>
    </location>
</feature>
<name>A0AA86L5E5_9SPHN</name>
<evidence type="ECO:0000313" key="4">
    <source>
        <dbReference type="Proteomes" id="UP000058599"/>
    </source>
</evidence>
<accession>A0AA86L5E5</accession>
<keyword evidence="2" id="KW-0732">Signal</keyword>
<evidence type="ECO:0008006" key="5">
    <source>
        <dbReference type="Google" id="ProtNLM"/>
    </source>
</evidence>
<evidence type="ECO:0000256" key="2">
    <source>
        <dbReference type="SAM" id="SignalP"/>
    </source>
</evidence>
<dbReference type="EMBL" id="CP012199">
    <property type="protein sequence ID" value="AMG76253.1"/>
    <property type="molecule type" value="Genomic_DNA"/>
</dbReference>
<feature type="region of interest" description="Disordered" evidence="1">
    <location>
        <begin position="30"/>
        <end position="68"/>
    </location>
</feature>
<dbReference type="Gene3D" id="3.40.1420.10">
    <property type="entry name" value="Inhibitor of vertebrate lysozyme"/>
    <property type="match status" value="1"/>
</dbReference>
<keyword evidence="4" id="KW-1185">Reference proteome</keyword>
<feature type="compositionally biased region" description="Low complexity" evidence="1">
    <location>
        <begin position="37"/>
        <end position="68"/>
    </location>
</feature>
<evidence type="ECO:0000256" key="1">
    <source>
        <dbReference type="SAM" id="MobiDB-lite"/>
    </source>
</evidence>
<dbReference type="AlphaFoldDB" id="A0AA86L5E5"/>